<evidence type="ECO:0000259" key="1">
    <source>
        <dbReference type="Pfam" id="PF02397"/>
    </source>
</evidence>
<dbReference type="Pfam" id="PF02397">
    <property type="entry name" value="Bac_transf"/>
    <property type="match status" value="1"/>
</dbReference>
<dbReference type="GO" id="GO:0016780">
    <property type="term" value="F:phosphotransferase activity, for other substituted phosphate groups"/>
    <property type="evidence" value="ECO:0007669"/>
    <property type="project" value="TreeGrafter"/>
</dbReference>
<dbReference type="EMBL" id="OC915415">
    <property type="protein sequence ID" value="CAD7640340.1"/>
    <property type="molecule type" value="Genomic_DNA"/>
</dbReference>
<dbReference type="EMBL" id="CAJPVJ010000590">
    <property type="protein sequence ID" value="CAG2162916.1"/>
    <property type="molecule type" value="Genomic_DNA"/>
</dbReference>
<dbReference type="InterPro" id="IPR003362">
    <property type="entry name" value="Bact_transf"/>
</dbReference>
<keyword evidence="3" id="KW-1185">Reference proteome</keyword>
<reference evidence="2" key="1">
    <citation type="submission" date="2020-11" db="EMBL/GenBank/DDBJ databases">
        <authorList>
            <person name="Tran Van P."/>
        </authorList>
    </citation>
    <scope>NUCLEOTIDE SEQUENCE</scope>
</reference>
<feature type="domain" description="Bacterial sugar transferase" evidence="1">
    <location>
        <begin position="1"/>
        <end position="51"/>
    </location>
</feature>
<dbReference type="AlphaFoldDB" id="A0A7R9QD50"/>
<dbReference type="PANTHER" id="PTHR30576">
    <property type="entry name" value="COLANIC BIOSYNTHESIS UDP-GLUCOSE LIPID CARRIER TRANSFERASE"/>
    <property type="match status" value="1"/>
</dbReference>
<gene>
    <name evidence="2" type="ORF">ONB1V03_LOCUS2503</name>
</gene>
<proteinExistence type="predicted"/>
<name>A0A7R9QD50_9ACAR</name>
<accession>A0A7R9QD50</accession>
<sequence length="88" mass="9830">MPQLINVLKGDMSIVGPRPQLPEFVEHYTLHQLRRHNVKPGMTGLAQIHQIKLLGQVVSQALNLPIPNLPIINSVKIGLQLSMLLKKL</sequence>
<protein>
    <recommendedName>
        <fullName evidence="1">Bacterial sugar transferase domain-containing protein</fullName>
    </recommendedName>
</protein>
<dbReference type="Proteomes" id="UP000728032">
    <property type="component" value="Unassembled WGS sequence"/>
</dbReference>
<dbReference type="PANTHER" id="PTHR30576:SF0">
    <property type="entry name" value="UNDECAPRENYL-PHOSPHATE N-ACETYLGALACTOSAMINYL 1-PHOSPHATE TRANSFERASE-RELATED"/>
    <property type="match status" value="1"/>
</dbReference>
<organism evidence="2">
    <name type="scientific">Oppiella nova</name>
    <dbReference type="NCBI Taxonomy" id="334625"/>
    <lineage>
        <taxon>Eukaryota</taxon>
        <taxon>Metazoa</taxon>
        <taxon>Ecdysozoa</taxon>
        <taxon>Arthropoda</taxon>
        <taxon>Chelicerata</taxon>
        <taxon>Arachnida</taxon>
        <taxon>Acari</taxon>
        <taxon>Acariformes</taxon>
        <taxon>Sarcoptiformes</taxon>
        <taxon>Oribatida</taxon>
        <taxon>Brachypylina</taxon>
        <taxon>Oppioidea</taxon>
        <taxon>Oppiidae</taxon>
        <taxon>Oppiella</taxon>
    </lineage>
</organism>
<evidence type="ECO:0000313" key="2">
    <source>
        <dbReference type="EMBL" id="CAD7640340.1"/>
    </source>
</evidence>
<evidence type="ECO:0000313" key="3">
    <source>
        <dbReference type="Proteomes" id="UP000728032"/>
    </source>
</evidence>
<dbReference type="OrthoDB" id="10266024at2759"/>